<keyword evidence="5 9" id="KW-1133">Transmembrane helix</keyword>
<comment type="similarity">
    <text evidence="2 9">Belongs to the ITM2 family.</text>
</comment>
<dbReference type="GO" id="GO:0042985">
    <property type="term" value="P:negative regulation of amyloid precursor protein biosynthetic process"/>
    <property type="evidence" value="ECO:0007669"/>
    <property type="project" value="TreeGrafter"/>
</dbReference>
<keyword evidence="6 9" id="KW-0472">Membrane</keyword>
<feature type="domain" description="BRICHOS" evidence="10">
    <location>
        <begin position="177"/>
        <end position="272"/>
    </location>
</feature>
<reference evidence="11" key="1">
    <citation type="submission" date="2018-04" db="EMBL/GenBank/DDBJ databases">
        <authorList>
            <person name="Go L.Y."/>
            <person name="Mitchell J.A."/>
        </authorList>
    </citation>
    <scope>NUCLEOTIDE SEQUENCE</scope>
    <source>
        <tissue evidence="11">Whole organism</tissue>
    </source>
</reference>
<accession>A0A336L4Y5</accession>
<feature type="transmembrane region" description="Helical" evidence="9">
    <location>
        <begin position="51"/>
        <end position="72"/>
    </location>
</feature>
<dbReference type="SMART" id="SM01039">
    <property type="entry name" value="BRICHOS"/>
    <property type="match status" value="1"/>
</dbReference>
<organism evidence="11">
    <name type="scientific">Culicoides sonorensis</name>
    <name type="common">Biting midge</name>
    <dbReference type="NCBI Taxonomy" id="179676"/>
    <lineage>
        <taxon>Eukaryota</taxon>
        <taxon>Metazoa</taxon>
        <taxon>Ecdysozoa</taxon>
        <taxon>Arthropoda</taxon>
        <taxon>Hexapoda</taxon>
        <taxon>Insecta</taxon>
        <taxon>Pterygota</taxon>
        <taxon>Neoptera</taxon>
        <taxon>Endopterygota</taxon>
        <taxon>Diptera</taxon>
        <taxon>Nematocera</taxon>
        <taxon>Chironomoidea</taxon>
        <taxon>Ceratopogonidae</taxon>
        <taxon>Ceratopogoninae</taxon>
        <taxon>Culicoides</taxon>
        <taxon>Monoculicoides</taxon>
    </lineage>
</organism>
<dbReference type="PROSITE" id="PS50869">
    <property type="entry name" value="BRICHOS"/>
    <property type="match status" value="1"/>
</dbReference>
<dbReference type="EMBL" id="UFQT01001049">
    <property type="protein sequence ID" value="SSX28622.1"/>
    <property type="molecule type" value="Genomic_DNA"/>
</dbReference>
<proteinExistence type="inferred from homology"/>
<keyword evidence="3 9" id="KW-0812">Transmembrane</keyword>
<dbReference type="InterPro" id="IPR007084">
    <property type="entry name" value="BRICHOS_dom"/>
</dbReference>
<dbReference type="PANTHER" id="PTHR10962">
    <property type="entry name" value="INTEGRAL TRANSMEMBRANE PROTEIN 2"/>
    <property type="match status" value="1"/>
</dbReference>
<evidence type="ECO:0000256" key="5">
    <source>
        <dbReference type="ARBA" id="ARBA00022989"/>
    </source>
</evidence>
<evidence type="ECO:0000256" key="8">
    <source>
        <dbReference type="ARBA" id="ARBA00023180"/>
    </source>
</evidence>
<dbReference type="GO" id="GO:0001540">
    <property type="term" value="F:amyloid-beta binding"/>
    <property type="evidence" value="ECO:0007669"/>
    <property type="project" value="TreeGrafter"/>
</dbReference>
<evidence type="ECO:0000256" key="1">
    <source>
        <dbReference type="ARBA" id="ARBA00004606"/>
    </source>
</evidence>
<evidence type="ECO:0000259" key="10">
    <source>
        <dbReference type="PROSITE" id="PS50869"/>
    </source>
</evidence>
<dbReference type="GO" id="GO:0070062">
    <property type="term" value="C:extracellular exosome"/>
    <property type="evidence" value="ECO:0007669"/>
    <property type="project" value="TreeGrafter"/>
</dbReference>
<dbReference type="Pfam" id="PF04089">
    <property type="entry name" value="BRICHOS"/>
    <property type="match status" value="1"/>
</dbReference>
<evidence type="ECO:0000256" key="6">
    <source>
        <dbReference type="ARBA" id="ARBA00023136"/>
    </source>
</evidence>
<keyword evidence="8" id="KW-0325">Glycoprotein</keyword>
<evidence type="ECO:0000256" key="3">
    <source>
        <dbReference type="ARBA" id="ARBA00022692"/>
    </source>
</evidence>
<gene>
    <name evidence="11" type="primary">CSON000297</name>
</gene>
<dbReference type="AlphaFoldDB" id="A0A336L4Y5"/>
<reference evidence="12" key="2">
    <citation type="submission" date="2018-07" db="EMBL/GenBank/DDBJ databases">
        <authorList>
            <person name="Quirk P.G."/>
            <person name="Krulwich T.A."/>
        </authorList>
    </citation>
    <scope>NUCLEOTIDE SEQUENCE</scope>
</reference>
<dbReference type="VEuPathDB" id="VectorBase:CSON000297"/>
<dbReference type="GO" id="GO:0005794">
    <property type="term" value="C:Golgi apparatus"/>
    <property type="evidence" value="ECO:0007669"/>
    <property type="project" value="TreeGrafter"/>
</dbReference>
<sequence>MTIITKPSNVKKDDKAVPLVAPSVAPSILESGRNVVLVRSARSPAHKATSLILFLIALLVMCIGIIGGVMIYRQYAMERMQRMRFHGFCKIPFETDNMNDRAMLMANQDLMNDDDSESWLKMFQPFFDEISRAATEDVDDISNDDYIEKVNDNFLKEEFSIIDEDSESYSKINVPKLDTGRGATFLHDFKQNQTGIIDKEAKRCFFMPLDSETVLPPRDLRDLIRKLYTGYYNIDTVVLRKTMRVKVPEVTDKSLVSQRIVNECDGMKIYELEKIVSGVSKRSVDTKPAIYTQFAGKGFDTYHIANLDELDEYEAQSSTK</sequence>
<dbReference type="InterPro" id="IPR040145">
    <property type="entry name" value="ITM2"/>
</dbReference>
<evidence type="ECO:0000256" key="4">
    <source>
        <dbReference type="ARBA" id="ARBA00022968"/>
    </source>
</evidence>
<evidence type="ECO:0000256" key="9">
    <source>
        <dbReference type="RuleBase" id="RU367061"/>
    </source>
</evidence>
<keyword evidence="7" id="KW-1015">Disulfide bond</keyword>
<comment type="subcellular location">
    <subcellularLocation>
        <location evidence="1 9">Membrane</location>
        <topology evidence="1 9">Single-pass type II membrane protein</topology>
    </subcellularLocation>
</comment>
<dbReference type="EMBL" id="UFQS01001049">
    <property type="protein sequence ID" value="SSX08710.1"/>
    <property type="molecule type" value="Genomic_DNA"/>
</dbReference>
<keyword evidence="4 9" id="KW-0735">Signal-anchor</keyword>
<dbReference type="PANTHER" id="PTHR10962:SF1">
    <property type="entry name" value="INTEGRAL MEMBRANE PROTEIN 2"/>
    <property type="match status" value="1"/>
</dbReference>
<dbReference type="GO" id="GO:0005886">
    <property type="term" value="C:plasma membrane"/>
    <property type="evidence" value="ECO:0007669"/>
    <property type="project" value="UniProtKB-UniRule"/>
</dbReference>
<evidence type="ECO:0000313" key="12">
    <source>
        <dbReference type="EMBL" id="SSX28622.1"/>
    </source>
</evidence>
<evidence type="ECO:0000256" key="2">
    <source>
        <dbReference type="ARBA" id="ARBA00006794"/>
    </source>
</evidence>
<evidence type="ECO:0000313" key="11">
    <source>
        <dbReference type="EMBL" id="SSX08710.1"/>
    </source>
</evidence>
<evidence type="ECO:0000256" key="7">
    <source>
        <dbReference type="ARBA" id="ARBA00023157"/>
    </source>
</evidence>
<name>A0A336L4Y5_CULSO</name>
<protein>
    <recommendedName>
        <fullName evidence="9">Integral membrane protein 2</fullName>
    </recommendedName>
</protein>
<keyword evidence="9" id="KW-1003">Cell membrane</keyword>